<evidence type="ECO:0000256" key="2">
    <source>
        <dbReference type="ARBA" id="ARBA00022999"/>
    </source>
</evidence>
<dbReference type="KEGG" id="gacu:117541426"/>
<dbReference type="AlphaFoldDB" id="A0A6P8TK79"/>
<dbReference type="SUPFAM" id="SSF50044">
    <property type="entry name" value="SH3-domain"/>
    <property type="match status" value="1"/>
</dbReference>
<dbReference type="PANTHER" id="PTHR46037">
    <property type="entry name" value="PROTEIN ENHANCER OF SEVENLESS 2B"/>
    <property type="match status" value="1"/>
</dbReference>
<reference evidence="7" key="1">
    <citation type="submission" date="2025-08" db="UniProtKB">
        <authorList>
            <consortium name="RefSeq"/>
        </authorList>
    </citation>
    <scope>IDENTIFICATION</scope>
</reference>
<dbReference type="InterPro" id="IPR036860">
    <property type="entry name" value="SH2_dom_sf"/>
</dbReference>
<evidence type="ECO:0000256" key="4">
    <source>
        <dbReference type="PROSITE-ProRule" id="PRU00192"/>
    </source>
</evidence>
<sequence>LEAAVQHFRSCGTAGGQYYLWSERFPSLNQLVEIYQHTSISKQTKVFLLEDRNPEEPDELEFNTGDVISVLESSDPTWWRGALRGKSGLFPSNHTTPL</sequence>
<evidence type="ECO:0000259" key="5">
    <source>
        <dbReference type="PROSITE" id="PS50002"/>
    </source>
</evidence>
<keyword evidence="2" id="KW-0727">SH2 domain</keyword>
<dbReference type="PRINTS" id="PR00452">
    <property type="entry name" value="SH3DOMAIN"/>
</dbReference>
<dbReference type="InterPro" id="IPR001452">
    <property type="entry name" value="SH3_domain"/>
</dbReference>
<feature type="domain" description="SH3" evidence="5">
    <location>
        <begin position="41"/>
        <end position="98"/>
    </location>
</feature>
<dbReference type="Gene3D" id="2.30.30.40">
    <property type="entry name" value="SH3 Domains"/>
    <property type="match status" value="1"/>
</dbReference>
<keyword evidence="3" id="KW-0449">Lipoprotein</keyword>
<organism evidence="6 7">
    <name type="scientific">Gymnodraco acuticeps</name>
    <name type="common">Antarctic dragonfish</name>
    <dbReference type="NCBI Taxonomy" id="8218"/>
    <lineage>
        <taxon>Eukaryota</taxon>
        <taxon>Metazoa</taxon>
        <taxon>Chordata</taxon>
        <taxon>Craniata</taxon>
        <taxon>Vertebrata</taxon>
        <taxon>Euteleostomi</taxon>
        <taxon>Actinopterygii</taxon>
        <taxon>Neopterygii</taxon>
        <taxon>Teleostei</taxon>
        <taxon>Neoteleostei</taxon>
        <taxon>Acanthomorphata</taxon>
        <taxon>Eupercaria</taxon>
        <taxon>Perciformes</taxon>
        <taxon>Notothenioidei</taxon>
        <taxon>Bathydraconidae</taxon>
        <taxon>Gymnodraco</taxon>
    </lineage>
</organism>
<dbReference type="RefSeq" id="XP_034064461.1">
    <property type="nucleotide sequence ID" value="XM_034208570.1"/>
</dbReference>
<evidence type="ECO:0000313" key="6">
    <source>
        <dbReference type="Proteomes" id="UP000515161"/>
    </source>
</evidence>
<evidence type="ECO:0000313" key="7">
    <source>
        <dbReference type="RefSeq" id="XP_034064461.1"/>
    </source>
</evidence>
<dbReference type="OrthoDB" id="10255964at2759"/>
<dbReference type="GeneID" id="117541426"/>
<accession>A0A6P8TK79</accession>
<keyword evidence="6" id="KW-1185">Reference proteome</keyword>
<name>A0A6P8TK79_GYMAC</name>
<keyword evidence="1 4" id="KW-0728">SH3 domain</keyword>
<gene>
    <name evidence="7" type="primary">LOC117541426</name>
</gene>
<dbReference type="InterPro" id="IPR043539">
    <property type="entry name" value="Grb2-like"/>
</dbReference>
<protein>
    <submittedName>
        <fullName evidence="7">GRB2-related adaptor protein 2-like</fullName>
    </submittedName>
</protein>
<dbReference type="Proteomes" id="UP000515161">
    <property type="component" value="Unplaced"/>
</dbReference>
<evidence type="ECO:0000256" key="3">
    <source>
        <dbReference type="ARBA" id="ARBA00023288"/>
    </source>
</evidence>
<dbReference type="PROSITE" id="PS50002">
    <property type="entry name" value="SH3"/>
    <property type="match status" value="1"/>
</dbReference>
<dbReference type="Gene3D" id="3.30.505.10">
    <property type="entry name" value="SH2 domain"/>
    <property type="match status" value="1"/>
</dbReference>
<dbReference type="InParanoid" id="A0A6P8TK79"/>
<evidence type="ECO:0000256" key="1">
    <source>
        <dbReference type="ARBA" id="ARBA00022443"/>
    </source>
</evidence>
<dbReference type="Pfam" id="PF07653">
    <property type="entry name" value="SH3_2"/>
    <property type="match status" value="1"/>
</dbReference>
<feature type="non-terminal residue" evidence="7">
    <location>
        <position position="1"/>
    </location>
</feature>
<dbReference type="SMART" id="SM00326">
    <property type="entry name" value="SH3"/>
    <property type="match status" value="1"/>
</dbReference>
<proteinExistence type="predicted"/>
<dbReference type="InterPro" id="IPR036028">
    <property type="entry name" value="SH3-like_dom_sf"/>
</dbReference>